<name>A0A1E4SEP0_9ASCO</name>
<keyword evidence="1" id="KW-0812">Transmembrane</keyword>
<dbReference type="GeneID" id="30981056"/>
<evidence type="ECO:0000313" key="2">
    <source>
        <dbReference type="EMBL" id="ODV77977.1"/>
    </source>
</evidence>
<dbReference type="AlphaFoldDB" id="A0A1E4SEP0"/>
<reference evidence="3" key="1">
    <citation type="submission" date="2016-05" db="EMBL/GenBank/DDBJ databases">
        <title>Comparative genomics of biotechnologically important yeasts.</title>
        <authorList>
            <consortium name="DOE Joint Genome Institute"/>
            <person name="Riley R."/>
            <person name="Haridas S."/>
            <person name="Wolfe K.H."/>
            <person name="Lopes M.R."/>
            <person name="Hittinger C.T."/>
            <person name="Goker M."/>
            <person name="Salamov A."/>
            <person name="Wisecaver J."/>
            <person name="Long T.M."/>
            <person name="Aerts A.L."/>
            <person name="Barry K."/>
            <person name="Choi C."/>
            <person name="Clum A."/>
            <person name="Coughlan A.Y."/>
            <person name="Deshpande S."/>
            <person name="Douglass A.P."/>
            <person name="Hanson S.J."/>
            <person name="Klenk H.-P."/>
            <person name="Labutti K."/>
            <person name="Lapidus A."/>
            <person name="Lindquist E."/>
            <person name="Lipzen A."/>
            <person name="Meier-Kolthoff J.P."/>
            <person name="Ohm R.A."/>
            <person name="Otillar R.P."/>
            <person name="Pangilinan J."/>
            <person name="Peng Y."/>
            <person name="Rokas A."/>
            <person name="Rosa C.A."/>
            <person name="Scheuner C."/>
            <person name="Sibirny A.A."/>
            <person name="Slot J.C."/>
            <person name="Stielow J.B."/>
            <person name="Sun H."/>
            <person name="Kurtzman C.P."/>
            <person name="Blackwell M."/>
            <person name="Grigoriev I.V."/>
            <person name="Jeffries T.W."/>
        </authorList>
    </citation>
    <scope>NUCLEOTIDE SEQUENCE [LARGE SCALE GENOMIC DNA]</scope>
    <source>
        <strain evidence="3">NRRL Y-17324</strain>
    </source>
</reference>
<evidence type="ECO:0000256" key="1">
    <source>
        <dbReference type="SAM" id="Phobius"/>
    </source>
</evidence>
<dbReference type="Proteomes" id="UP000094285">
    <property type="component" value="Unassembled WGS sequence"/>
</dbReference>
<keyword evidence="3" id="KW-1185">Reference proteome</keyword>
<keyword evidence="1" id="KW-0472">Membrane</keyword>
<dbReference type="EMBL" id="KV453914">
    <property type="protein sequence ID" value="ODV77977.1"/>
    <property type="molecule type" value="Genomic_DNA"/>
</dbReference>
<sequence length="101" mass="11723">MAKQSPFAQYLTPKLVKDIKFGIVTFVVMVVLIFHYAWIMRQLVILPELPNSTLGLYFGLFFIDVGVLGYLLLGKYYYHVYAEEIAQEKKELEEAKAKKSR</sequence>
<evidence type="ECO:0000313" key="3">
    <source>
        <dbReference type="Proteomes" id="UP000094285"/>
    </source>
</evidence>
<proteinExistence type="predicted"/>
<keyword evidence="1" id="KW-1133">Transmembrane helix</keyword>
<dbReference type="OrthoDB" id="4093584at2759"/>
<feature type="transmembrane region" description="Helical" evidence="1">
    <location>
        <begin position="21"/>
        <end position="39"/>
    </location>
</feature>
<protein>
    <submittedName>
        <fullName evidence="2">Uncharacterized protein</fullName>
    </submittedName>
</protein>
<gene>
    <name evidence="2" type="ORF">CANTADRAFT_23088</name>
</gene>
<dbReference type="RefSeq" id="XP_020063099.1">
    <property type="nucleotide sequence ID" value="XM_020206919.1"/>
</dbReference>
<organism evidence="2 3">
    <name type="scientific">Suhomyces tanzawaensis NRRL Y-17324</name>
    <dbReference type="NCBI Taxonomy" id="984487"/>
    <lineage>
        <taxon>Eukaryota</taxon>
        <taxon>Fungi</taxon>
        <taxon>Dikarya</taxon>
        <taxon>Ascomycota</taxon>
        <taxon>Saccharomycotina</taxon>
        <taxon>Pichiomycetes</taxon>
        <taxon>Debaryomycetaceae</taxon>
        <taxon>Suhomyces</taxon>
    </lineage>
</organism>
<feature type="transmembrane region" description="Helical" evidence="1">
    <location>
        <begin position="54"/>
        <end position="73"/>
    </location>
</feature>
<accession>A0A1E4SEP0</accession>